<evidence type="ECO:0000313" key="2">
    <source>
        <dbReference type="Proteomes" id="UP000249623"/>
    </source>
</evidence>
<dbReference type="GO" id="GO:0016301">
    <property type="term" value="F:kinase activity"/>
    <property type="evidence" value="ECO:0007669"/>
    <property type="project" value="UniProtKB-KW"/>
</dbReference>
<protein>
    <submittedName>
        <fullName evidence="1">Putative kinase</fullName>
    </submittedName>
</protein>
<dbReference type="RefSeq" id="WP_002927288.1">
    <property type="nucleotide sequence ID" value="NZ_CP071430.1"/>
</dbReference>
<reference evidence="1 2" key="1">
    <citation type="submission" date="2018-06" db="EMBL/GenBank/DDBJ databases">
        <authorList>
            <consortium name="Pathogen Informatics"/>
            <person name="Doyle S."/>
        </authorList>
    </citation>
    <scope>NUCLEOTIDE SEQUENCE [LARGE SCALE GENOMIC DNA]</scope>
    <source>
        <strain evidence="1 2">NCTC11085</strain>
    </source>
</reference>
<dbReference type="NCBIfam" id="NF005253">
    <property type="entry name" value="PRK06762.1-4"/>
    <property type="match status" value="1"/>
</dbReference>
<organism evidence="1 2">
    <name type="scientific">Streptococcus sanguinis</name>
    <dbReference type="NCBI Taxonomy" id="1305"/>
    <lineage>
        <taxon>Bacteria</taxon>
        <taxon>Bacillati</taxon>
        <taxon>Bacillota</taxon>
        <taxon>Bacilli</taxon>
        <taxon>Lactobacillales</taxon>
        <taxon>Streptococcaceae</taxon>
        <taxon>Streptococcus</taxon>
    </lineage>
</organism>
<name>A0A2X3XLD2_STRSA</name>
<evidence type="ECO:0000313" key="1">
    <source>
        <dbReference type="EMBL" id="SQF36501.1"/>
    </source>
</evidence>
<dbReference type="SUPFAM" id="SSF52540">
    <property type="entry name" value="P-loop containing nucleoside triphosphate hydrolases"/>
    <property type="match status" value="1"/>
</dbReference>
<sequence length="170" mass="19800">MAELVIIRGNSGSGKSSLAGKLQTHYGRGTLLISQDTVRRDMLKEKVEPGNLSIDLTETLARFGYEHDLLVLVEGFYETDIYGQMLERLKKIFAPQVFAYYYDLSFEETVRRHQTRAKQEEFTPADMKRWWKDRDFLGWEEEAFFTDEDSLEAAFDKICSALDKKDYNSK</sequence>
<proteinExistence type="predicted"/>
<keyword evidence="1" id="KW-0808">Transferase</keyword>
<dbReference type="EMBL" id="LS483346">
    <property type="protein sequence ID" value="SQF36501.1"/>
    <property type="molecule type" value="Genomic_DNA"/>
</dbReference>
<dbReference type="Pfam" id="PF13671">
    <property type="entry name" value="AAA_33"/>
    <property type="match status" value="1"/>
</dbReference>
<dbReference type="Gene3D" id="3.40.50.300">
    <property type="entry name" value="P-loop containing nucleotide triphosphate hydrolases"/>
    <property type="match status" value="1"/>
</dbReference>
<accession>A0A2X3XLD2</accession>
<dbReference type="AlphaFoldDB" id="A0A2X3XLD2"/>
<keyword evidence="1" id="KW-0418">Kinase</keyword>
<dbReference type="InterPro" id="IPR027417">
    <property type="entry name" value="P-loop_NTPase"/>
</dbReference>
<gene>
    <name evidence="1" type="ORF">NCTC11085_02301</name>
</gene>
<dbReference type="Proteomes" id="UP000249623">
    <property type="component" value="Chromosome 1"/>
</dbReference>
<dbReference type="NCBIfam" id="NF005255">
    <property type="entry name" value="PRK06762.2-2"/>
    <property type="match status" value="1"/>
</dbReference>